<evidence type="ECO:0000256" key="1">
    <source>
        <dbReference type="SAM" id="Phobius"/>
    </source>
</evidence>
<dbReference type="GO" id="GO:0016020">
    <property type="term" value="C:membrane"/>
    <property type="evidence" value="ECO:0007669"/>
    <property type="project" value="TreeGrafter"/>
</dbReference>
<feature type="transmembrane region" description="Helical" evidence="1">
    <location>
        <begin position="20"/>
        <end position="38"/>
    </location>
</feature>
<keyword evidence="1" id="KW-1133">Transmembrane helix</keyword>
<evidence type="ECO:0008006" key="4">
    <source>
        <dbReference type="Google" id="ProtNLM"/>
    </source>
</evidence>
<dbReference type="Proteomes" id="UP001177023">
    <property type="component" value="Unassembled WGS sequence"/>
</dbReference>
<feature type="transmembrane region" description="Helical" evidence="1">
    <location>
        <begin position="372"/>
        <end position="392"/>
    </location>
</feature>
<feature type="non-terminal residue" evidence="2">
    <location>
        <position position="464"/>
    </location>
</feature>
<reference evidence="2" key="1">
    <citation type="submission" date="2023-06" db="EMBL/GenBank/DDBJ databases">
        <authorList>
            <person name="Delattre M."/>
        </authorList>
    </citation>
    <scope>NUCLEOTIDE SEQUENCE</scope>
    <source>
        <strain evidence="2">AF72</strain>
    </source>
</reference>
<comment type="caution">
    <text evidence="2">The sequence shown here is derived from an EMBL/GenBank/DDBJ whole genome shotgun (WGS) entry which is preliminary data.</text>
</comment>
<keyword evidence="1" id="KW-0472">Membrane</keyword>
<dbReference type="EMBL" id="CATQJA010002173">
    <property type="protein sequence ID" value="CAJ0569878.1"/>
    <property type="molecule type" value="Genomic_DNA"/>
</dbReference>
<dbReference type="PANTHER" id="PTHR45757:SF18">
    <property type="entry name" value="MAJOR FACILITATOR SUPERFAMILY (MFS) PROFILE DOMAIN-CONTAINING PROTEIN"/>
    <property type="match status" value="1"/>
</dbReference>
<dbReference type="InterPro" id="IPR011701">
    <property type="entry name" value="MFS"/>
</dbReference>
<accession>A0AA36CJB6</accession>
<dbReference type="PANTHER" id="PTHR45757">
    <property type="entry name" value="PROTEIN CBG23364-RELATED"/>
    <property type="match status" value="1"/>
</dbReference>
<dbReference type="Gene3D" id="1.20.1250.20">
    <property type="entry name" value="MFS general substrate transporter like domains"/>
    <property type="match status" value="1"/>
</dbReference>
<feature type="transmembrane region" description="Helical" evidence="1">
    <location>
        <begin position="175"/>
        <end position="198"/>
    </location>
</feature>
<dbReference type="GO" id="GO:0022857">
    <property type="term" value="F:transmembrane transporter activity"/>
    <property type="evidence" value="ECO:0007669"/>
    <property type="project" value="InterPro"/>
</dbReference>
<sequence>MTRRKDGAKSGTSTILPNCILTFTFLFLSFVHSGFLSYNSSFISMTDVRTSPLRADNTENITEIEWNNPELMLRHRRVRLSVAQIGWGFAVGALGSGLGLILVDRIRKHIRIYALTFLSGSVISATCLILPYMIANSFVAFTFLRLIRGIISGILPMTASKMLSKWVSDRNRKFWTIVFSTYVEMSPLIALTIAKFAGSARWPLIFYIHGGTALFLTIGWAVVVIFGKMPRLDQENDSETSLGGNKYVLHTGVNEESRVALPLWALLKNFQFWSVMAGSLGHTFGVQFSLTCSLLFYANALKYTPRECAGATLYPILLMLIVKIATSCLFDDFPWPSKLKKIKIFNSMALFGCGGLFWAVTMRNPDGGAMDVGLLATAICCLGFYTGGCPKLVQTFGKADASTINHYTQVSGHFLTIISSFWVPYMGYGSSFEEWAIILRTFGTVLICCNCVFLFSNGKSLNGA</sequence>
<feature type="transmembrane region" description="Helical" evidence="1">
    <location>
        <begin position="204"/>
        <end position="226"/>
    </location>
</feature>
<dbReference type="InterPro" id="IPR036259">
    <property type="entry name" value="MFS_trans_sf"/>
</dbReference>
<feature type="transmembrane region" description="Helical" evidence="1">
    <location>
        <begin position="112"/>
        <end position="134"/>
    </location>
</feature>
<name>A0AA36CJB6_9BILA</name>
<keyword evidence="3" id="KW-1185">Reference proteome</keyword>
<feature type="transmembrane region" description="Helical" evidence="1">
    <location>
        <begin position="82"/>
        <end position="103"/>
    </location>
</feature>
<evidence type="ECO:0000313" key="2">
    <source>
        <dbReference type="EMBL" id="CAJ0569878.1"/>
    </source>
</evidence>
<keyword evidence="1" id="KW-0812">Transmembrane</keyword>
<feature type="transmembrane region" description="Helical" evidence="1">
    <location>
        <begin position="272"/>
        <end position="297"/>
    </location>
</feature>
<dbReference type="Pfam" id="PF07690">
    <property type="entry name" value="MFS_1"/>
    <property type="match status" value="1"/>
</dbReference>
<feature type="transmembrane region" description="Helical" evidence="1">
    <location>
        <begin position="309"/>
        <end position="330"/>
    </location>
</feature>
<evidence type="ECO:0000313" key="3">
    <source>
        <dbReference type="Proteomes" id="UP001177023"/>
    </source>
</evidence>
<feature type="transmembrane region" description="Helical" evidence="1">
    <location>
        <begin position="342"/>
        <end position="360"/>
    </location>
</feature>
<feature type="transmembrane region" description="Helical" evidence="1">
    <location>
        <begin position="435"/>
        <end position="455"/>
    </location>
</feature>
<protein>
    <recommendedName>
        <fullName evidence="4">Major facilitator superfamily (MFS) profile domain-containing protein</fullName>
    </recommendedName>
</protein>
<dbReference type="AlphaFoldDB" id="A0AA36CJB6"/>
<dbReference type="SUPFAM" id="SSF103473">
    <property type="entry name" value="MFS general substrate transporter"/>
    <property type="match status" value="1"/>
</dbReference>
<organism evidence="2 3">
    <name type="scientific">Mesorhabditis spiculigera</name>
    <dbReference type="NCBI Taxonomy" id="96644"/>
    <lineage>
        <taxon>Eukaryota</taxon>
        <taxon>Metazoa</taxon>
        <taxon>Ecdysozoa</taxon>
        <taxon>Nematoda</taxon>
        <taxon>Chromadorea</taxon>
        <taxon>Rhabditida</taxon>
        <taxon>Rhabditina</taxon>
        <taxon>Rhabditomorpha</taxon>
        <taxon>Rhabditoidea</taxon>
        <taxon>Rhabditidae</taxon>
        <taxon>Mesorhabditinae</taxon>
        <taxon>Mesorhabditis</taxon>
    </lineage>
</organism>
<proteinExistence type="predicted"/>
<feature type="transmembrane region" description="Helical" evidence="1">
    <location>
        <begin position="404"/>
        <end position="423"/>
    </location>
</feature>
<gene>
    <name evidence="2" type="ORF">MSPICULIGERA_LOCUS8334</name>
</gene>